<comment type="caution">
    <text evidence="3">The sequence shown here is derived from an EMBL/GenBank/DDBJ whole genome shotgun (WGS) entry which is preliminary data.</text>
</comment>
<organism evidence="3 4">
    <name type="scientific">Dreissena polymorpha</name>
    <name type="common">Zebra mussel</name>
    <name type="synonym">Mytilus polymorpha</name>
    <dbReference type="NCBI Taxonomy" id="45954"/>
    <lineage>
        <taxon>Eukaryota</taxon>
        <taxon>Metazoa</taxon>
        <taxon>Spiralia</taxon>
        <taxon>Lophotrochozoa</taxon>
        <taxon>Mollusca</taxon>
        <taxon>Bivalvia</taxon>
        <taxon>Autobranchia</taxon>
        <taxon>Heteroconchia</taxon>
        <taxon>Euheterodonta</taxon>
        <taxon>Imparidentia</taxon>
        <taxon>Neoheterodontei</taxon>
        <taxon>Myida</taxon>
        <taxon>Dreissenoidea</taxon>
        <taxon>Dreissenidae</taxon>
        <taxon>Dreissena</taxon>
    </lineage>
</organism>
<dbReference type="EMBL" id="JAIWYP010000001">
    <property type="protein sequence ID" value="KAH3894038.1"/>
    <property type="molecule type" value="Genomic_DNA"/>
</dbReference>
<reference evidence="3" key="1">
    <citation type="journal article" date="2019" name="bioRxiv">
        <title>The Genome of the Zebra Mussel, Dreissena polymorpha: A Resource for Invasive Species Research.</title>
        <authorList>
            <person name="McCartney M.A."/>
            <person name="Auch B."/>
            <person name="Kono T."/>
            <person name="Mallez S."/>
            <person name="Zhang Y."/>
            <person name="Obille A."/>
            <person name="Becker A."/>
            <person name="Abrahante J.E."/>
            <person name="Garbe J."/>
            <person name="Badalamenti J.P."/>
            <person name="Herman A."/>
            <person name="Mangelson H."/>
            <person name="Liachko I."/>
            <person name="Sullivan S."/>
            <person name="Sone E.D."/>
            <person name="Koren S."/>
            <person name="Silverstein K.A.T."/>
            <person name="Beckman K.B."/>
            <person name="Gohl D.M."/>
        </authorList>
    </citation>
    <scope>NUCLEOTIDE SEQUENCE</scope>
    <source>
        <strain evidence="3">Duluth1</strain>
        <tissue evidence="3">Whole animal</tissue>
    </source>
</reference>
<gene>
    <name evidence="3" type="ORF">DPMN_018195</name>
</gene>
<keyword evidence="4" id="KW-1185">Reference proteome</keyword>
<feature type="region of interest" description="Disordered" evidence="1">
    <location>
        <begin position="100"/>
        <end position="120"/>
    </location>
</feature>
<name>A0A9D4NG84_DREPO</name>
<evidence type="ECO:0000313" key="3">
    <source>
        <dbReference type="EMBL" id="KAH3894038.1"/>
    </source>
</evidence>
<reference evidence="3" key="2">
    <citation type="submission" date="2020-11" db="EMBL/GenBank/DDBJ databases">
        <authorList>
            <person name="McCartney M.A."/>
            <person name="Auch B."/>
            <person name="Kono T."/>
            <person name="Mallez S."/>
            <person name="Becker A."/>
            <person name="Gohl D.M."/>
            <person name="Silverstein K.A.T."/>
            <person name="Koren S."/>
            <person name="Bechman K.B."/>
            <person name="Herman A."/>
            <person name="Abrahante J.E."/>
            <person name="Garbe J."/>
        </authorList>
    </citation>
    <scope>NUCLEOTIDE SEQUENCE</scope>
    <source>
        <strain evidence="3">Duluth1</strain>
        <tissue evidence="3">Whole animal</tissue>
    </source>
</reference>
<evidence type="ECO:0000256" key="2">
    <source>
        <dbReference type="SAM" id="SignalP"/>
    </source>
</evidence>
<dbReference type="Proteomes" id="UP000828390">
    <property type="component" value="Unassembled WGS sequence"/>
</dbReference>
<evidence type="ECO:0000313" key="4">
    <source>
        <dbReference type="Proteomes" id="UP000828390"/>
    </source>
</evidence>
<feature type="chain" id="PRO_5038592040" evidence="2">
    <location>
        <begin position="19"/>
        <end position="136"/>
    </location>
</feature>
<feature type="compositionally biased region" description="Polar residues" evidence="1">
    <location>
        <begin position="101"/>
        <end position="117"/>
    </location>
</feature>
<proteinExistence type="predicted"/>
<evidence type="ECO:0000256" key="1">
    <source>
        <dbReference type="SAM" id="MobiDB-lite"/>
    </source>
</evidence>
<dbReference type="AlphaFoldDB" id="A0A9D4NG84"/>
<keyword evidence="2" id="KW-0732">Signal</keyword>
<sequence>MRRYVLWRLIWIQTVCKGLQNLVPALKGLMKKMKEAKEEWIEEKCFIINKKMTACSSKKTLMKTVIPRPVLYQMLTGIYLPRVPQSKTARWTKYCSDRYPLQQNSNDPRPEANNKSPSILKAEMEEAVRILQAEKS</sequence>
<feature type="signal peptide" evidence="2">
    <location>
        <begin position="1"/>
        <end position="18"/>
    </location>
</feature>
<protein>
    <submittedName>
        <fullName evidence="3">Uncharacterized protein</fullName>
    </submittedName>
</protein>
<accession>A0A9D4NG84</accession>